<dbReference type="InterPro" id="IPR021987">
    <property type="entry name" value="SLED"/>
</dbReference>
<dbReference type="GO" id="GO:0005634">
    <property type="term" value="C:nucleus"/>
    <property type="evidence" value="ECO:0007669"/>
    <property type="project" value="InterPro"/>
</dbReference>
<reference evidence="2" key="2">
    <citation type="submission" date="2014-03" db="EMBL/GenBank/DDBJ databases">
        <title>The whipworm genome and dual-species transcriptomics of an intimate host-pathogen interaction.</title>
        <authorList>
            <person name="Foth B.J."/>
            <person name="Tsai I.J."/>
            <person name="Reid A.J."/>
            <person name="Bancroft A.J."/>
            <person name="Nichol S."/>
            <person name="Tracey A."/>
            <person name="Holroyd N."/>
            <person name="Cotton J.A."/>
            <person name="Stanley E.J."/>
            <person name="Zarowiecki M."/>
            <person name="Liu J.Z."/>
            <person name="Huckvale T."/>
            <person name="Cooper P.J."/>
            <person name="Grencis R.K."/>
            <person name="Berriman M."/>
        </authorList>
    </citation>
    <scope>NUCLEOTIDE SEQUENCE [LARGE SCALE GENOMIC DNA]</scope>
    <source>
        <strain evidence="2">Edinburgh</strain>
    </source>
</reference>
<protein>
    <submittedName>
        <fullName evidence="3 4">SLED domain-containing protein</fullName>
    </submittedName>
</protein>
<dbReference type="InterPro" id="IPR038348">
    <property type="entry name" value="SLED_sf"/>
</dbReference>
<dbReference type="WBParaSite" id="TMUE_3000011353.1">
    <property type="protein sequence ID" value="TMUE_3000011353.1"/>
    <property type="gene ID" value="WBGene00292144"/>
</dbReference>
<sequence>MGDEAKSDQTTNHGWNWEDFASGLGLSSVPKHALHHVQALQSDDRRGALVRLDEATKEPVGWWPAVVLRTDGATSLVLPHTCKQPRSVFTIDGFSSVILRSQAWCKFKNIPREGKSDNVDINDHLMEWECPKSLRDPTSWGSVHWDDSGASRGQALPPFEFFELERYVAVESQVEVGCFWPAEIVRRVHGRLLLQPAGCARESAFWLSCCSRRVVPASIVAEAGSQFGWEYKCPEMLKAKADLLIEGAVKNSISRRPFEAYKRMECHDLKSGDYLEVLHPVERDAFYPAEVVEVVNDYYFVVRLLNDATRDGQSSTNQVFKLHKRSTGCAPMGWCMRNHVRLGGEEKFNWALLERKRYMKTSRLNLSDNSVESRPWRAGHYVEIAVGTGPIDEFALGIVVKVSPPFVWVQSDYFGPQRHRIYDIRDCTDLYPCGWSSVIDAPLNVHLKMPSPLESPDCSQVAVYVNLDCSLGPLMCKTVLQKYPGIVGPGPVAKVLGHLFKMILASVHRPAPLCRAFYASFSQFCPSNKVLPVKTNYANGQRLVELVVCDDARQVPHFLYHTSVLLGACCSLFTVKKLDSAGCPLKCSNKSGVRHSCQLCSAEIRKALPAVKRPPKSKRRILFSKQGSPGGKKRKVKCDRIGMIIEEVQRAKEAVVQNAVAITEGKVGARNIAGTAELESSRLRETIRQTQTVVPLLVAAPKPVVPPVADSERKQAVLAVNGSANPRVTSEGNHVLNFTLPPIETNPLLWSHIDLCSWLARIQGFGRTIVPVVLKHHLCGESFMLCNVEELATALPLGDALKAEEISRFLREVVRKLRGHQAKPSVNASSANCAQRNVVKVDAVRDAP</sequence>
<keyword evidence="2" id="KW-1185">Reference proteome</keyword>
<dbReference type="WBParaSite" id="TMUE_3000011353.3">
    <property type="protein sequence ID" value="TMUE_3000011353.3"/>
    <property type="gene ID" value="WBGene00292144"/>
</dbReference>
<proteinExistence type="predicted"/>
<dbReference type="Proteomes" id="UP000046395">
    <property type="component" value="Unassembled WGS sequence"/>
</dbReference>
<dbReference type="WBParaSite" id="TMUE_3000011353.2">
    <property type="protein sequence ID" value="TMUE_3000011353.2"/>
    <property type="gene ID" value="WBGene00292144"/>
</dbReference>
<evidence type="ECO:0000259" key="1">
    <source>
        <dbReference type="Pfam" id="PF12140"/>
    </source>
</evidence>
<dbReference type="Pfam" id="PF02820">
    <property type="entry name" value="MBT"/>
    <property type="match status" value="1"/>
</dbReference>
<dbReference type="STRING" id="70415.A0A5S6QW54"/>
<dbReference type="Pfam" id="PF12140">
    <property type="entry name" value="SLED"/>
    <property type="match status" value="1"/>
</dbReference>
<dbReference type="Gene3D" id="3.90.1150.190">
    <property type="entry name" value="SLED domain"/>
    <property type="match status" value="1"/>
</dbReference>
<name>A0A5S6QW54_TRIMR</name>
<feature type="domain" description="SLED" evidence="1">
    <location>
        <begin position="461"/>
        <end position="574"/>
    </location>
</feature>
<evidence type="ECO:0000313" key="2">
    <source>
        <dbReference type="Proteomes" id="UP000046395"/>
    </source>
</evidence>
<dbReference type="CDD" id="cd20095">
    <property type="entry name" value="MBT_SFMBT_rpt3"/>
    <property type="match status" value="1"/>
</dbReference>
<dbReference type="AlphaFoldDB" id="A0A5S6QW54"/>
<organism evidence="2 3">
    <name type="scientific">Trichuris muris</name>
    <name type="common">Mouse whipworm</name>
    <dbReference type="NCBI Taxonomy" id="70415"/>
    <lineage>
        <taxon>Eukaryota</taxon>
        <taxon>Metazoa</taxon>
        <taxon>Ecdysozoa</taxon>
        <taxon>Nematoda</taxon>
        <taxon>Enoplea</taxon>
        <taxon>Dorylaimia</taxon>
        <taxon>Trichinellida</taxon>
        <taxon>Trichuridae</taxon>
        <taxon>Trichuris</taxon>
    </lineage>
</organism>
<dbReference type="GO" id="GO:0006355">
    <property type="term" value="P:regulation of DNA-templated transcription"/>
    <property type="evidence" value="ECO:0007669"/>
    <property type="project" value="InterPro"/>
</dbReference>
<evidence type="ECO:0000313" key="3">
    <source>
        <dbReference type="WBParaSite" id="TMUE_3000011353.1"/>
    </source>
</evidence>
<evidence type="ECO:0000313" key="4">
    <source>
        <dbReference type="WBParaSite" id="TMUE_3000011353.2"/>
    </source>
</evidence>
<reference evidence="2" key="1">
    <citation type="submission" date="2013-11" db="EMBL/GenBank/DDBJ databases">
        <authorList>
            <person name="Aslett M."/>
        </authorList>
    </citation>
    <scope>NUCLEOTIDE SEQUENCE [LARGE SCALE GENOMIC DNA]</scope>
    <source>
        <strain evidence="2">Edinburgh</strain>
    </source>
</reference>
<dbReference type="Gene3D" id="2.30.30.140">
    <property type="match status" value="2"/>
</dbReference>
<reference evidence="3" key="3">
    <citation type="submission" date="2019-12" db="UniProtKB">
        <authorList>
            <consortium name="WormBaseParasite"/>
        </authorList>
    </citation>
    <scope>IDENTIFICATION</scope>
</reference>
<accession>A0A5S6QW54</accession>
<dbReference type="InterPro" id="IPR004092">
    <property type="entry name" value="Mbt"/>
</dbReference>
<dbReference type="SUPFAM" id="SSF63748">
    <property type="entry name" value="Tudor/PWWP/MBT"/>
    <property type="match status" value="2"/>
</dbReference>